<dbReference type="Gene3D" id="3.40.50.80">
    <property type="entry name" value="Nucleotide-binding domain of ferredoxin-NADP reductase (FNR) module"/>
    <property type="match status" value="1"/>
</dbReference>
<dbReference type="CDD" id="cd14776">
    <property type="entry name" value="HmpEc-globin-like"/>
    <property type="match status" value="1"/>
</dbReference>
<dbReference type="Gene3D" id="2.40.30.10">
    <property type="entry name" value="Translation factors"/>
    <property type="match status" value="1"/>
</dbReference>
<feature type="binding site" evidence="17">
    <location>
        <begin position="276"/>
        <end position="281"/>
    </location>
    <ligand>
        <name>NADP(+)</name>
        <dbReference type="ChEBI" id="CHEBI:58349"/>
    </ligand>
</feature>
<dbReference type="Pfam" id="PF00970">
    <property type="entry name" value="FAD_binding_6"/>
    <property type="match status" value="1"/>
</dbReference>
<dbReference type="GO" id="GO:0020037">
    <property type="term" value="F:heme binding"/>
    <property type="evidence" value="ECO:0007669"/>
    <property type="project" value="InterPro"/>
</dbReference>
<dbReference type="GO" id="GO:0019825">
    <property type="term" value="F:oxygen binding"/>
    <property type="evidence" value="ECO:0007669"/>
    <property type="project" value="InterPro"/>
</dbReference>
<evidence type="ECO:0000256" key="3">
    <source>
        <dbReference type="ARBA" id="ARBA00022448"/>
    </source>
</evidence>
<keyword evidence="13 17" id="KW-0520">NAD</keyword>
<dbReference type="EMBL" id="JAUOPU010000027">
    <property type="protein sequence ID" value="MDO6544601.1"/>
    <property type="molecule type" value="Genomic_DNA"/>
</dbReference>
<dbReference type="SUPFAM" id="SSF52343">
    <property type="entry name" value="Ferredoxin reductase-like, C-terminal NADP-linked domain"/>
    <property type="match status" value="1"/>
</dbReference>
<reference evidence="20" key="1">
    <citation type="submission" date="2023-07" db="EMBL/GenBank/DDBJ databases">
        <title>Genome content predicts the carbon catabolic preferences of heterotrophic bacteria.</title>
        <authorList>
            <person name="Gralka M."/>
        </authorList>
    </citation>
    <scope>NUCLEOTIDE SEQUENCE</scope>
    <source>
        <strain evidence="20">G2M05</strain>
    </source>
</reference>
<protein>
    <recommendedName>
        <fullName evidence="17">Flavohemoprotein</fullName>
    </recommendedName>
    <alternativeName>
        <fullName evidence="17">Flavohemoglobin</fullName>
    </alternativeName>
    <alternativeName>
        <fullName evidence="17">Hemoglobin-like protein</fullName>
    </alternativeName>
    <alternativeName>
        <fullName evidence="17">Nitric oxide dioxygenase</fullName>
        <shortName evidence="17">NO oxygenase</shortName>
        <shortName evidence="17">NOD</shortName>
        <ecNumber evidence="17">1.14.12.17</ecNumber>
    </alternativeName>
</protein>
<keyword evidence="10 17" id="KW-0521">NADP</keyword>
<dbReference type="Proteomes" id="UP001170624">
    <property type="component" value="Unassembled WGS sequence"/>
</dbReference>
<dbReference type="CDD" id="cd06184">
    <property type="entry name" value="flavohem_like_fad_nad_binding"/>
    <property type="match status" value="1"/>
</dbReference>
<evidence type="ECO:0000256" key="6">
    <source>
        <dbReference type="ARBA" id="ARBA00022621"/>
    </source>
</evidence>
<dbReference type="InterPro" id="IPR000971">
    <property type="entry name" value="Globin"/>
</dbReference>
<feature type="active site" description="Charge relay system" evidence="17">
    <location>
        <position position="103"/>
    </location>
</feature>
<evidence type="ECO:0000256" key="5">
    <source>
        <dbReference type="ARBA" id="ARBA00022617"/>
    </source>
</evidence>
<comment type="domain">
    <text evidence="17">Consists of two distinct domains; an N-terminal heme-containing oxygen-binding domain and a C-terminal reductase domain with binding sites for FAD and NAD(P)H.</text>
</comment>
<dbReference type="GO" id="GO:0071500">
    <property type="term" value="P:cellular response to nitrosative stress"/>
    <property type="evidence" value="ECO:0007669"/>
    <property type="project" value="TreeGrafter"/>
</dbReference>
<comment type="cofactor">
    <cofactor evidence="17">
        <name>FAD</name>
        <dbReference type="ChEBI" id="CHEBI:57692"/>
    </cofactor>
    <text evidence="17">Binds 1 FAD per subunit.</text>
</comment>
<feature type="site" description="Involved in heme-bound ligand stabilization and O-O bond activation" evidence="17">
    <location>
        <position position="37"/>
    </location>
</feature>
<dbReference type="FunFam" id="1.10.490.10:FF:000003">
    <property type="entry name" value="Flavohemoprotein"/>
    <property type="match status" value="1"/>
</dbReference>
<feature type="binding site" evidence="17">
    <location>
        <begin position="395"/>
        <end position="398"/>
    </location>
    <ligand>
        <name>FAD</name>
        <dbReference type="ChEBI" id="CHEBI:57692"/>
    </ligand>
</feature>
<name>A0AAW7YA61_9GAMM</name>
<evidence type="ECO:0000256" key="10">
    <source>
        <dbReference type="ARBA" id="ARBA00022857"/>
    </source>
</evidence>
<dbReference type="InterPro" id="IPR017927">
    <property type="entry name" value="FAD-bd_FR_type"/>
</dbReference>
<evidence type="ECO:0000256" key="4">
    <source>
        <dbReference type="ARBA" id="ARBA00022575"/>
    </source>
</evidence>
<feature type="binding site" evidence="17">
    <location>
        <begin position="212"/>
        <end position="215"/>
    </location>
    <ligand>
        <name>FAD</name>
        <dbReference type="ChEBI" id="CHEBI:57692"/>
    </ligand>
</feature>
<dbReference type="HAMAP" id="MF_01252">
    <property type="entry name" value="Hmp"/>
    <property type="match status" value="1"/>
</dbReference>
<dbReference type="GO" id="GO:0005344">
    <property type="term" value="F:oxygen carrier activity"/>
    <property type="evidence" value="ECO:0007669"/>
    <property type="project" value="UniProtKB-UniRule"/>
</dbReference>
<evidence type="ECO:0000256" key="1">
    <source>
        <dbReference type="ARBA" id="ARBA00006401"/>
    </source>
</evidence>
<keyword evidence="11 17" id="KW-0560">Oxidoreductase</keyword>
<feature type="site" description="Influences the redox potential of the prosthetic heme and FAD groups" evidence="17">
    <location>
        <position position="394"/>
    </location>
</feature>
<evidence type="ECO:0000313" key="21">
    <source>
        <dbReference type="Proteomes" id="UP001170624"/>
    </source>
</evidence>
<dbReference type="SUPFAM" id="SSF46458">
    <property type="entry name" value="Globin-like"/>
    <property type="match status" value="1"/>
</dbReference>
<comment type="catalytic activity">
    <reaction evidence="15 17">
        <text>2 nitric oxide + NADH + 2 O2 = 2 nitrate + NAD(+) + H(+)</text>
        <dbReference type="Rhea" id="RHEA:19469"/>
        <dbReference type="ChEBI" id="CHEBI:15378"/>
        <dbReference type="ChEBI" id="CHEBI:15379"/>
        <dbReference type="ChEBI" id="CHEBI:16480"/>
        <dbReference type="ChEBI" id="CHEBI:17632"/>
        <dbReference type="ChEBI" id="CHEBI:57540"/>
        <dbReference type="ChEBI" id="CHEBI:57945"/>
        <dbReference type="EC" id="1.14.12.17"/>
    </reaction>
</comment>
<dbReference type="InterPro" id="IPR023950">
    <property type="entry name" value="Hmp"/>
</dbReference>
<evidence type="ECO:0000256" key="13">
    <source>
        <dbReference type="ARBA" id="ARBA00023027"/>
    </source>
</evidence>
<dbReference type="GO" id="GO:0046210">
    <property type="term" value="P:nitric oxide catabolic process"/>
    <property type="evidence" value="ECO:0007669"/>
    <property type="project" value="TreeGrafter"/>
</dbReference>
<feature type="binding site" evidence="17">
    <location>
        <position position="196"/>
    </location>
    <ligand>
        <name>FAD</name>
        <dbReference type="ChEBI" id="CHEBI:57692"/>
    </ligand>
</feature>
<comment type="catalytic activity">
    <reaction evidence="16 17">
        <text>2 nitric oxide + NADPH + 2 O2 = 2 nitrate + NADP(+) + H(+)</text>
        <dbReference type="Rhea" id="RHEA:19465"/>
        <dbReference type="ChEBI" id="CHEBI:15378"/>
        <dbReference type="ChEBI" id="CHEBI:15379"/>
        <dbReference type="ChEBI" id="CHEBI:16480"/>
        <dbReference type="ChEBI" id="CHEBI:17632"/>
        <dbReference type="ChEBI" id="CHEBI:57783"/>
        <dbReference type="ChEBI" id="CHEBI:58349"/>
        <dbReference type="EC" id="1.14.12.17"/>
    </reaction>
</comment>
<keyword evidence="3 17" id="KW-0813">Transport</keyword>
<evidence type="ECO:0000256" key="8">
    <source>
        <dbReference type="ARBA" id="ARBA00022723"/>
    </source>
</evidence>
<dbReference type="InterPro" id="IPR009050">
    <property type="entry name" value="Globin-like_sf"/>
</dbReference>
<feature type="site" description="Influences the redox potential of the prosthetic heme and FAD groups" evidence="17">
    <location>
        <position position="92"/>
    </location>
</feature>
<dbReference type="NCBIfam" id="NF009805">
    <property type="entry name" value="PRK13289.1"/>
    <property type="match status" value="1"/>
</dbReference>
<feature type="binding site" description="proximal binding residue" evidence="17">
    <location>
        <position position="93"/>
    </location>
    <ligand>
        <name>heme b</name>
        <dbReference type="ChEBI" id="CHEBI:60344"/>
    </ligand>
    <ligandPart>
        <name>Fe</name>
        <dbReference type="ChEBI" id="CHEBI:18248"/>
    </ligandPart>
</feature>
<dbReference type="GO" id="GO:0009636">
    <property type="term" value="P:response to toxic substance"/>
    <property type="evidence" value="ECO:0007669"/>
    <property type="project" value="UniProtKB-KW"/>
</dbReference>
<evidence type="ECO:0000256" key="15">
    <source>
        <dbReference type="ARBA" id="ARBA00048649"/>
    </source>
</evidence>
<comment type="caution">
    <text evidence="20">The sequence shown here is derived from an EMBL/GenBank/DDBJ whole genome shotgun (WGS) entry which is preliminary data.</text>
</comment>
<dbReference type="AlphaFoldDB" id="A0AAW7YA61"/>
<keyword evidence="12 17" id="KW-0408">Iron</keyword>
<evidence type="ECO:0000313" key="20">
    <source>
        <dbReference type="EMBL" id="MDO6544601.1"/>
    </source>
</evidence>
<comment type="cofactor">
    <cofactor evidence="17">
        <name>heme b</name>
        <dbReference type="ChEBI" id="CHEBI:60344"/>
    </cofactor>
    <text evidence="17">Binds 1 heme b (iron(II)-protoporphyrin IX) group per subunit.</text>
</comment>
<dbReference type="PROSITE" id="PS01033">
    <property type="entry name" value="GLOBIN"/>
    <property type="match status" value="1"/>
</dbReference>
<dbReference type="PRINTS" id="PR00410">
    <property type="entry name" value="PHEHYDRXLASE"/>
</dbReference>
<sequence length="402" mass="44646">MQLQEKVVMISQQTIDTVKATAPVIAQTGPALTAHFYDRMFNHNPELKDIFNMSNQRNGDQREALFNAICAYANNIDNLAALLPAVEKIAHKHTSFMITAEQYSIVGGHLLATIDELLSPGQAVLDAWGEAYGVLANVFIQREEAIYQENETMAGGWRGTREFEVVAKQPESHVITSFTFKPTDGEAVSSFKPGQYLGIYLTPDAFENQEIRQYSLSSAPQDNTYRISVKREEGGKVSSYLHAHLQVGDKVQLAAPAGDFFLAAAPTTPVTLISAGVGLTPTLSMLETLTAHQAQVNWLHAAENGEHHAFKDHVNAVVDQHDHMTAATWYREPLATDRPAEDFDFTGIIDLYQVKAQISHPEMEYYFCGPVGFMQHVAKQLIELGVTEDRIHYECFGPHKVL</sequence>
<evidence type="ECO:0000256" key="12">
    <source>
        <dbReference type="ARBA" id="ARBA00023004"/>
    </source>
</evidence>
<keyword evidence="9 17" id="KW-0274">FAD</keyword>
<keyword evidence="5 17" id="KW-0349">Heme</keyword>
<dbReference type="PANTHER" id="PTHR43396">
    <property type="entry name" value="FLAVOHEMOPROTEIN"/>
    <property type="match status" value="1"/>
</dbReference>
<dbReference type="GO" id="GO:0046872">
    <property type="term" value="F:metal ion binding"/>
    <property type="evidence" value="ECO:0007669"/>
    <property type="project" value="UniProtKB-KW"/>
</dbReference>
<dbReference type="InterPro" id="IPR001433">
    <property type="entry name" value="OxRdtase_FAD/NAD-bd"/>
</dbReference>
<dbReference type="EC" id="1.14.12.17" evidence="17"/>
<dbReference type="FunFam" id="2.40.30.10:FF:000034">
    <property type="entry name" value="Flavohemoprotein"/>
    <property type="match status" value="1"/>
</dbReference>
<dbReference type="Gene3D" id="1.10.490.10">
    <property type="entry name" value="Globins"/>
    <property type="match status" value="1"/>
</dbReference>
<dbReference type="Pfam" id="PF00042">
    <property type="entry name" value="Globin"/>
    <property type="match status" value="1"/>
</dbReference>
<accession>A0AAW7YA61</accession>
<comment type="similarity">
    <text evidence="2 17">Belongs to the globin family. Two-domain flavohemoproteins subfamily.</text>
</comment>
<dbReference type="SUPFAM" id="SSF63380">
    <property type="entry name" value="Riboflavin synthase domain-like"/>
    <property type="match status" value="1"/>
</dbReference>
<keyword evidence="7 17" id="KW-0285">Flavoprotein</keyword>
<feature type="domain" description="FAD-binding FR-type" evidence="19">
    <location>
        <begin position="158"/>
        <end position="263"/>
    </location>
</feature>
<evidence type="ECO:0000259" key="19">
    <source>
        <dbReference type="PROSITE" id="PS51384"/>
    </source>
</evidence>
<keyword evidence="6 17" id="KW-0561">Oxygen transport</keyword>
<evidence type="ECO:0000256" key="14">
    <source>
        <dbReference type="ARBA" id="ARBA00025094"/>
    </source>
</evidence>
<dbReference type="GO" id="GO:0008941">
    <property type="term" value="F:nitric oxide dioxygenase NAD(P)H activity"/>
    <property type="evidence" value="ECO:0007669"/>
    <property type="project" value="UniProtKB-UniRule"/>
</dbReference>
<comment type="similarity">
    <text evidence="1 17">In the C-terminal section; belongs to the flavoprotein pyridine nucleotide cytochrome reductase family.</text>
</comment>
<evidence type="ECO:0000259" key="18">
    <source>
        <dbReference type="PROSITE" id="PS01033"/>
    </source>
</evidence>
<dbReference type="InterPro" id="IPR001709">
    <property type="entry name" value="Flavoprot_Pyr_Nucl_cyt_Rdtase"/>
</dbReference>
<evidence type="ECO:0000256" key="2">
    <source>
        <dbReference type="ARBA" id="ARBA00008414"/>
    </source>
</evidence>
<feature type="active site" description="Charge relay system" evidence="17">
    <location>
        <position position="143"/>
    </location>
</feature>
<evidence type="ECO:0000256" key="7">
    <source>
        <dbReference type="ARBA" id="ARBA00022630"/>
    </source>
</evidence>
<dbReference type="PANTHER" id="PTHR43396:SF3">
    <property type="entry name" value="FLAVOHEMOPROTEIN"/>
    <property type="match status" value="1"/>
</dbReference>
<dbReference type="PRINTS" id="PR00371">
    <property type="entry name" value="FPNCR"/>
</dbReference>
<dbReference type="InterPro" id="IPR012292">
    <property type="entry name" value="Globin/Proto"/>
</dbReference>
<evidence type="ECO:0000256" key="17">
    <source>
        <dbReference type="HAMAP-Rule" id="MF_01252"/>
    </source>
</evidence>
<comment type="function">
    <text evidence="14 17">Is involved in NO detoxification in an aerobic process, termed nitric oxide dioxygenase (NOD) reaction that utilizes O(2) and NAD(P)H to convert NO to nitrate, which protects the bacterium from various noxious nitrogen compounds. Therefore, plays a central role in the inducible response to nitrosative stress.</text>
</comment>
<dbReference type="InterPro" id="IPR008333">
    <property type="entry name" value="Cbr1-like_FAD-bd_dom"/>
</dbReference>
<evidence type="ECO:0000256" key="9">
    <source>
        <dbReference type="ARBA" id="ARBA00022827"/>
    </source>
</evidence>
<dbReference type="GO" id="GO:0071949">
    <property type="term" value="F:FAD binding"/>
    <property type="evidence" value="ECO:0007669"/>
    <property type="project" value="InterPro"/>
</dbReference>
<organism evidence="20 21">
    <name type="scientific">Photobacterium sanguinicancri</name>
    <dbReference type="NCBI Taxonomy" id="875932"/>
    <lineage>
        <taxon>Bacteria</taxon>
        <taxon>Pseudomonadati</taxon>
        <taxon>Pseudomonadota</taxon>
        <taxon>Gammaproteobacteria</taxon>
        <taxon>Vibrionales</taxon>
        <taxon>Vibrionaceae</taxon>
        <taxon>Photobacterium</taxon>
    </lineage>
</organism>
<proteinExistence type="inferred from homology"/>
<evidence type="ECO:0000256" key="16">
    <source>
        <dbReference type="ARBA" id="ARBA00049433"/>
    </source>
</evidence>
<keyword evidence="8 17" id="KW-0479">Metal-binding</keyword>
<dbReference type="InterPro" id="IPR039261">
    <property type="entry name" value="FNR_nucleotide-bd"/>
</dbReference>
<evidence type="ECO:0000256" key="11">
    <source>
        <dbReference type="ARBA" id="ARBA00023002"/>
    </source>
</evidence>
<feature type="domain" description="Globin" evidence="18">
    <location>
        <begin position="9"/>
        <end position="144"/>
    </location>
</feature>
<dbReference type="FunFam" id="3.40.50.80:FF:000010">
    <property type="entry name" value="Flavohemoprotein"/>
    <property type="match status" value="1"/>
</dbReference>
<gene>
    <name evidence="20" type="primary">hmpA</name>
    <name evidence="17" type="synonym">hmp</name>
    <name evidence="20" type="ORF">Q4568_18850</name>
</gene>
<feature type="region of interest" description="Reductase" evidence="17">
    <location>
        <begin position="155"/>
        <end position="402"/>
    </location>
</feature>
<keyword evidence="4 17" id="KW-0216">Detoxification</keyword>
<dbReference type="Pfam" id="PF00175">
    <property type="entry name" value="NAD_binding_1"/>
    <property type="match status" value="1"/>
</dbReference>
<dbReference type="InterPro" id="IPR017938">
    <property type="entry name" value="Riboflavin_synthase-like_b-brl"/>
</dbReference>
<dbReference type="PROSITE" id="PS51384">
    <property type="entry name" value="FAD_FR"/>
    <property type="match status" value="1"/>
</dbReference>